<gene>
    <name evidence="3" type="ORF">HannXRQ_Chr05g0130091</name>
    <name evidence="2" type="ORF">HanXRQr2_Chr02g0053771</name>
</gene>
<reference evidence="2 4" key="1">
    <citation type="journal article" date="2017" name="Nature">
        <title>The sunflower genome provides insights into oil metabolism, flowering and Asterid evolution.</title>
        <authorList>
            <person name="Badouin H."/>
            <person name="Gouzy J."/>
            <person name="Grassa C.J."/>
            <person name="Murat F."/>
            <person name="Staton S.E."/>
            <person name="Cottret L."/>
            <person name="Lelandais-Briere C."/>
            <person name="Owens G.L."/>
            <person name="Carrere S."/>
            <person name="Mayjonade B."/>
            <person name="Legrand L."/>
            <person name="Gill N."/>
            <person name="Kane N.C."/>
            <person name="Bowers J.E."/>
            <person name="Hubner S."/>
            <person name="Bellec A."/>
            <person name="Berard A."/>
            <person name="Berges H."/>
            <person name="Blanchet N."/>
            <person name="Boniface M.C."/>
            <person name="Brunel D."/>
            <person name="Catrice O."/>
            <person name="Chaidir N."/>
            <person name="Claudel C."/>
            <person name="Donnadieu C."/>
            <person name="Faraut T."/>
            <person name="Fievet G."/>
            <person name="Helmstetter N."/>
            <person name="King M."/>
            <person name="Knapp S.J."/>
            <person name="Lai Z."/>
            <person name="Le Paslier M.C."/>
            <person name="Lippi Y."/>
            <person name="Lorenzon L."/>
            <person name="Mandel J.R."/>
            <person name="Marage G."/>
            <person name="Marchand G."/>
            <person name="Marquand E."/>
            <person name="Bret-Mestries E."/>
            <person name="Morien E."/>
            <person name="Nambeesan S."/>
            <person name="Nguyen T."/>
            <person name="Pegot-Espagnet P."/>
            <person name="Pouilly N."/>
            <person name="Raftis F."/>
            <person name="Sallet E."/>
            <person name="Schiex T."/>
            <person name="Thomas J."/>
            <person name="Vandecasteele C."/>
            <person name="Vares D."/>
            <person name="Vear F."/>
            <person name="Vautrin S."/>
            <person name="Crespi M."/>
            <person name="Mangin B."/>
            <person name="Burke J.M."/>
            <person name="Salse J."/>
            <person name="Munos S."/>
            <person name="Vincourt P."/>
            <person name="Rieseberg L.H."/>
            <person name="Langlade N.B."/>
        </authorList>
    </citation>
    <scope>NUCLEOTIDE SEQUENCE [LARGE SCALE GENOMIC DNA]</scope>
    <source>
        <strain evidence="4">cv. SF193</strain>
        <tissue evidence="2">Leaves</tissue>
    </source>
</reference>
<sequence>MRIRFCVSVHCSFSFGSSFGSFRLTRRFFLRVRRRRQEQPEPIASPEPNGDHHRNLFDSFRSRNRNHS</sequence>
<dbReference type="Proteomes" id="UP000215914">
    <property type="component" value="Chromosome 5"/>
</dbReference>
<organism evidence="3 4">
    <name type="scientific">Helianthus annuus</name>
    <name type="common">Common sunflower</name>
    <dbReference type="NCBI Taxonomy" id="4232"/>
    <lineage>
        <taxon>Eukaryota</taxon>
        <taxon>Viridiplantae</taxon>
        <taxon>Streptophyta</taxon>
        <taxon>Embryophyta</taxon>
        <taxon>Tracheophyta</taxon>
        <taxon>Spermatophyta</taxon>
        <taxon>Magnoliopsida</taxon>
        <taxon>eudicotyledons</taxon>
        <taxon>Gunneridae</taxon>
        <taxon>Pentapetalae</taxon>
        <taxon>asterids</taxon>
        <taxon>campanulids</taxon>
        <taxon>Asterales</taxon>
        <taxon>Asteraceae</taxon>
        <taxon>Asteroideae</taxon>
        <taxon>Heliantheae alliance</taxon>
        <taxon>Heliantheae</taxon>
        <taxon>Helianthus</taxon>
    </lineage>
</organism>
<protein>
    <submittedName>
        <fullName evidence="3">Uncharacterized protein</fullName>
    </submittedName>
</protein>
<proteinExistence type="predicted"/>
<evidence type="ECO:0000313" key="2">
    <source>
        <dbReference type="EMBL" id="KAF5817506.1"/>
    </source>
</evidence>
<keyword evidence="4" id="KW-1185">Reference proteome</keyword>
<reference evidence="3" key="2">
    <citation type="submission" date="2017-02" db="EMBL/GenBank/DDBJ databases">
        <title>Sunflower complete genome.</title>
        <authorList>
            <person name="Langlade N."/>
            <person name="Munos S."/>
        </authorList>
    </citation>
    <scope>NUCLEOTIDE SEQUENCE [LARGE SCALE GENOMIC DNA]</scope>
    <source>
        <tissue evidence="3">Leaves</tissue>
    </source>
</reference>
<evidence type="ECO:0000313" key="3">
    <source>
        <dbReference type="EMBL" id="OTG23842.1"/>
    </source>
</evidence>
<name>A0A251UM43_HELAN</name>
<feature type="region of interest" description="Disordered" evidence="1">
    <location>
        <begin position="35"/>
        <end position="68"/>
    </location>
</feature>
<dbReference type="Gramene" id="mRNA:HanXRQr2_Chr02g0053771">
    <property type="protein sequence ID" value="mRNA:HanXRQr2_Chr02g0053771"/>
    <property type="gene ID" value="HanXRQr2_Chr02g0053771"/>
</dbReference>
<evidence type="ECO:0000256" key="1">
    <source>
        <dbReference type="SAM" id="MobiDB-lite"/>
    </source>
</evidence>
<dbReference type="AlphaFoldDB" id="A0A251UM43"/>
<evidence type="ECO:0000313" key="4">
    <source>
        <dbReference type="Proteomes" id="UP000215914"/>
    </source>
</evidence>
<dbReference type="EMBL" id="MNCJ02000317">
    <property type="protein sequence ID" value="KAF5817506.1"/>
    <property type="molecule type" value="Genomic_DNA"/>
</dbReference>
<accession>A0A251UM43</accession>
<dbReference type="EMBL" id="CM007894">
    <property type="protein sequence ID" value="OTG23842.1"/>
    <property type="molecule type" value="Genomic_DNA"/>
</dbReference>
<dbReference type="InParanoid" id="A0A251UM43"/>
<reference evidence="2" key="3">
    <citation type="submission" date="2020-06" db="EMBL/GenBank/DDBJ databases">
        <title>Helianthus annuus Genome sequencing and assembly Release 2.</title>
        <authorList>
            <person name="Gouzy J."/>
            <person name="Langlade N."/>
            <person name="Munos S."/>
        </authorList>
    </citation>
    <scope>NUCLEOTIDE SEQUENCE</scope>
    <source>
        <tissue evidence="2">Leaves</tissue>
    </source>
</reference>